<reference evidence="1" key="1">
    <citation type="submission" date="2020-03" db="EMBL/GenBank/DDBJ databases">
        <title>The deep terrestrial virosphere.</title>
        <authorList>
            <person name="Holmfeldt K."/>
            <person name="Nilsson E."/>
            <person name="Simone D."/>
            <person name="Lopez-Fernandez M."/>
            <person name="Wu X."/>
            <person name="de Brujin I."/>
            <person name="Lundin D."/>
            <person name="Andersson A."/>
            <person name="Bertilsson S."/>
            <person name="Dopson M."/>
        </authorList>
    </citation>
    <scope>NUCLEOTIDE SEQUENCE</scope>
    <source>
        <strain evidence="1">MM415B04179</strain>
    </source>
</reference>
<protein>
    <submittedName>
        <fullName evidence="1">Uncharacterized protein</fullName>
    </submittedName>
</protein>
<gene>
    <name evidence="1" type="ORF">MM415B04179_0014</name>
</gene>
<dbReference type="EMBL" id="MT143162">
    <property type="protein sequence ID" value="QJA93606.1"/>
    <property type="molecule type" value="Genomic_DNA"/>
</dbReference>
<proteinExistence type="predicted"/>
<organism evidence="1">
    <name type="scientific">viral metagenome</name>
    <dbReference type="NCBI Taxonomy" id="1070528"/>
    <lineage>
        <taxon>unclassified sequences</taxon>
        <taxon>metagenomes</taxon>
        <taxon>organismal metagenomes</taxon>
    </lineage>
</organism>
<name>A0A6M3LEQ1_9ZZZZ</name>
<sequence length="106" mass="12687">MRREKNLNGDSRQSLSSIRKRILKQRKIEFKKLSRKPISILDSPVPFKKTNLMRLTEMKFDRKIEQLIRSGTIYELEKKLGVDASTISKWRKLIRTARDAEFFEQF</sequence>
<evidence type="ECO:0000313" key="1">
    <source>
        <dbReference type="EMBL" id="QJA93606.1"/>
    </source>
</evidence>
<accession>A0A6M3LEQ1</accession>
<dbReference type="AlphaFoldDB" id="A0A6M3LEQ1"/>